<evidence type="ECO:0000313" key="2">
    <source>
        <dbReference type="Proteomes" id="UP000434957"/>
    </source>
</evidence>
<accession>A0A6A4F9F2</accession>
<sequence>MAPRHLIQTNTHHRLARTNGEEVSDAPGDRYAEVDPRPAQRAEAIAVAVAYAQGSTRLGFARWSSVLSIGLILDLTTLPPAVEIAFLSAVPELVSLETGVQVKLEKGRFAAGQAPSTAHLVIFRYLLALGRSETGKTPAVAIVSLLDPVRRGATHDRGSA</sequence>
<protein>
    <submittedName>
        <fullName evidence="1">Uncharacterized protein</fullName>
    </submittedName>
</protein>
<proteinExistence type="predicted"/>
<keyword evidence="2" id="KW-1185">Reference proteome</keyword>
<comment type="caution">
    <text evidence="1">The sequence shown here is derived from an EMBL/GenBank/DDBJ whole genome shotgun (WGS) entry which is preliminary data.</text>
</comment>
<name>A0A6A4F9F2_9STRA</name>
<reference evidence="1 2" key="1">
    <citation type="submission" date="2018-08" db="EMBL/GenBank/DDBJ databases">
        <title>Genomic investigation of the strawberry pathogen Phytophthora fragariae indicates pathogenicity is determined by transcriptional variation in three key races.</title>
        <authorList>
            <person name="Adams T.M."/>
            <person name="Armitage A.D."/>
            <person name="Sobczyk M.K."/>
            <person name="Bates H.J."/>
            <person name="Dunwell J.M."/>
            <person name="Nellist C.F."/>
            <person name="Harrison R.J."/>
        </authorList>
    </citation>
    <scope>NUCLEOTIDE SEQUENCE [LARGE SCALE GENOMIC DNA]</scope>
    <source>
        <strain evidence="1 2">SCRP333</strain>
    </source>
</reference>
<organism evidence="1 2">
    <name type="scientific">Phytophthora rubi</name>
    <dbReference type="NCBI Taxonomy" id="129364"/>
    <lineage>
        <taxon>Eukaryota</taxon>
        <taxon>Sar</taxon>
        <taxon>Stramenopiles</taxon>
        <taxon>Oomycota</taxon>
        <taxon>Peronosporomycetes</taxon>
        <taxon>Peronosporales</taxon>
        <taxon>Peronosporaceae</taxon>
        <taxon>Phytophthora</taxon>
    </lineage>
</organism>
<dbReference type="AlphaFoldDB" id="A0A6A4F9F2"/>
<dbReference type="EMBL" id="QXFT01000465">
    <property type="protein sequence ID" value="KAE9343242.1"/>
    <property type="molecule type" value="Genomic_DNA"/>
</dbReference>
<gene>
    <name evidence="1" type="ORF">PR003_g9086</name>
</gene>
<dbReference type="Proteomes" id="UP000434957">
    <property type="component" value="Unassembled WGS sequence"/>
</dbReference>
<evidence type="ECO:0000313" key="1">
    <source>
        <dbReference type="EMBL" id="KAE9343242.1"/>
    </source>
</evidence>